<sequence length="900" mass="102489">MHRSLIRVPFRLFTDSFYKLKVPKKGERNVNHQGVQHIQTKSKGYGRVRCEPKPFTYSLQREIINALRLGKRVEATNLLWSLSSRSDSLRDDDFIYILDYCAKAPDPVFVLETCSSMKEKEISMKDKCQMFVIQSLTRGNHLVVALNWLEFLGEKNRTKPVLPIYNVFLNACARKQGDVHAAQLAARCLKLMEDRFVGKSPVTYAALLKLAEDLSAVHNIWKEFTKYYTPSIICLRHFICAFTRFGDLVSACQVLQHMVALALQGGQLSMTSSEGKYMSSRLDIPICVNHNFDNNKREEIASHVHVSHLNGAKTTAGEEDIQSTEIDMSNRETYMLTDIGNCFPQLGYSCLPLFPVLNQGDDSGSLSSVSGAVSCLKRDFESEPVLKVLRWSFNDILHACGQSANYELADHLFLQMHKLGVEPSCFTYDRFIKVVVMWKGVADGMEVLKAMEKKNLKPYDKTLANLSIGCSKILKLDLAEALLDQIIEAQYLLYPCRAFLSACDVMDKPERAIRILAKMKQMKVKLDIDIYELLYSLFVTVNAPYEQGNPLSRNEAVKRLEVIETDMIANGVQHSPRSIQNLLRSLGAEGVTTQLQYYLGFAEDQFCGRKSYPREAMFNITLHSLVDAEENDKAMHIFRLMISNGLQPDAATYTIMVDCCSNTRCFKSACAIVSMMIRDGFFPRTSTYTSLIKILLASQDFDEALRLLNQLRAEGNEPDVLLFNTFLREAYHKGRIDLLEHIVERMHQENIQPDPTTCSYVFSAYVECDFISTAIEALQVLSMRMISEDENVLGEMRKDLEENFILAEDSEAEFRIIKLFKTRENLAAALLNLRWIEENGFSLSWLPSESTWAKRLSSVYDSGVFRPLQVKRQKSRDRSLDSFLRNCVLLISEGRKGIQQ</sequence>
<dbReference type="Pfam" id="PF13812">
    <property type="entry name" value="PPR_3"/>
    <property type="match status" value="2"/>
</dbReference>
<keyword evidence="1" id="KW-0677">Repeat</keyword>
<organism evidence="3 4">
    <name type="scientific">Papaver nudicaule</name>
    <name type="common">Iceland poppy</name>
    <dbReference type="NCBI Taxonomy" id="74823"/>
    <lineage>
        <taxon>Eukaryota</taxon>
        <taxon>Viridiplantae</taxon>
        <taxon>Streptophyta</taxon>
        <taxon>Embryophyta</taxon>
        <taxon>Tracheophyta</taxon>
        <taxon>Spermatophyta</taxon>
        <taxon>Magnoliopsida</taxon>
        <taxon>Ranunculales</taxon>
        <taxon>Papaveraceae</taxon>
        <taxon>Papaveroideae</taxon>
        <taxon>Papaver</taxon>
    </lineage>
</organism>
<name>A0AA42ARS8_PAPNU</name>
<feature type="repeat" description="PPR" evidence="2">
    <location>
        <begin position="684"/>
        <end position="718"/>
    </location>
</feature>
<evidence type="ECO:0000256" key="2">
    <source>
        <dbReference type="PROSITE-ProRule" id="PRU00708"/>
    </source>
</evidence>
<gene>
    <name evidence="3" type="ORF">MKW94_010790</name>
</gene>
<dbReference type="AlphaFoldDB" id="A0AA42ARS8"/>
<keyword evidence="4" id="KW-1185">Reference proteome</keyword>
<reference evidence="3" key="1">
    <citation type="submission" date="2022-03" db="EMBL/GenBank/DDBJ databases">
        <title>A functionally conserved STORR gene fusion in Papaver species that diverged 16.8 million years ago.</title>
        <authorList>
            <person name="Catania T."/>
        </authorList>
    </citation>
    <scope>NUCLEOTIDE SEQUENCE</scope>
    <source>
        <strain evidence="3">S-191538</strain>
    </source>
</reference>
<proteinExistence type="predicted"/>
<feature type="repeat" description="PPR" evidence="2">
    <location>
        <begin position="614"/>
        <end position="648"/>
    </location>
</feature>
<comment type="caution">
    <text evidence="3">The sequence shown here is derived from an EMBL/GenBank/DDBJ whole genome shotgun (WGS) entry which is preliminary data.</text>
</comment>
<dbReference type="PANTHER" id="PTHR47859">
    <property type="entry name" value="PENTATRICOPEPTIDE REPEAT-CONTAINING PROTEIN"/>
    <property type="match status" value="1"/>
</dbReference>
<dbReference type="InterPro" id="IPR011990">
    <property type="entry name" value="TPR-like_helical_dom_sf"/>
</dbReference>
<dbReference type="Pfam" id="PF13041">
    <property type="entry name" value="PPR_2"/>
    <property type="match status" value="1"/>
</dbReference>
<protein>
    <recommendedName>
        <fullName evidence="5">Pentatricopeptide repeat-containing protein</fullName>
    </recommendedName>
</protein>
<feature type="repeat" description="PPR" evidence="2">
    <location>
        <begin position="649"/>
        <end position="683"/>
    </location>
</feature>
<dbReference type="PANTHER" id="PTHR47859:SF1">
    <property type="entry name" value="PENTATRICOPEPTIDE REPEAT-CONTAINING PROTEIN"/>
    <property type="match status" value="1"/>
</dbReference>
<dbReference type="Proteomes" id="UP001177140">
    <property type="component" value="Unassembled WGS sequence"/>
</dbReference>
<evidence type="ECO:0000313" key="3">
    <source>
        <dbReference type="EMBL" id="MCL7040033.1"/>
    </source>
</evidence>
<feature type="repeat" description="PPR" evidence="2">
    <location>
        <begin position="389"/>
        <end position="423"/>
    </location>
</feature>
<evidence type="ECO:0000256" key="1">
    <source>
        <dbReference type="ARBA" id="ARBA00022737"/>
    </source>
</evidence>
<dbReference type="PROSITE" id="PS51375">
    <property type="entry name" value="PPR"/>
    <property type="match status" value="4"/>
</dbReference>
<dbReference type="Gene3D" id="1.25.40.10">
    <property type="entry name" value="Tetratricopeptide repeat domain"/>
    <property type="match status" value="3"/>
</dbReference>
<dbReference type="EMBL" id="JAJJMA010207611">
    <property type="protein sequence ID" value="MCL7040033.1"/>
    <property type="molecule type" value="Genomic_DNA"/>
</dbReference>
<dbReference type="NCBIfam" id="TIGR00756">
    <property type="entry name" value="PPR"/>
    <property type="match status" value="3"/>
</dbReference>
<evidence type="ECO:0000313" key="4">
    <source>
        <dbReference type="Proteomes" id="UP001177140"/>
    </source>
</evidence>
<accession>A0AA42ARS8</accession>
<evidence type="ECO:0008006" key="5">
    <source>
        <dbReference type="Google" id="ProtNLM"/>
    </source>
</evidence>
<dbReference type="InterPro" id="IPR002885">
    <property type="entry name" value="PPR_rpt"/>
</dbReference>